<sequence length="140" mass="15500">MFSRLSGEGIKVVSRSAKCLSVVNREYSGTGGSRYSGTGGSRYKAWTPAGSIVAIASSCALGYFAVDFLQPRIAYAEAPLTEKDLTPPERKDLPVFKKEDVKKHGRNSESIWVTYKGVSVGFFVLFYFVVDVRRQQNLVF</sequence>
<evidence type="ECO:0000256" key="1">
    <source>
        <dbReference type="SAM" id="Phobius"/>
    </source>
</evidence>
<protein>
    <submittedName>
        <fullName evidence="2">Uncharacterized protein</fullName>
    </submittedName>
</protein>
<evidence type="ECO:0000313" key="2">
    <source>
        <dbReference type="EMBL" id="KAK5971445.1"/>
    </source>
</evidence>
<keyword evidence="1" id="KW-0472">Membrane</keyword>
<keyword evidence="3" id="KW-1185">Reference proteome</keyword>
<keyword evidence="1" id="KW-0812">Transmembrane</keyword>
<dbReference type="AlphaFoldDB" id="A0AAN8F1F0"/>
<organism evidence="2 3">
    <name type="scientific">Trichostrongylus colubriformis</name>
    <name type="common">Black scour worm</name>
    <dbReference type="NCBI Taxonomy" id="6319"/>
    <lineage>
        <taxon>Eukaryota</taxon>
        <taxon>Metazoa</taxon>
        <taxon>Ecdysozoa</taxon>
        <taxon>Nematoda</taxon>
        <taxon>Chromadorea</taxon>
        <taxon>Rhabditida</taxon>
        <taxon>Rhabditina</taxon>
        <taxon>Rhabditomorpha</taxon>
        <taxon>Strongyloidea</taxon>
        <taxon>Trichostrongylidae</taxon>
        <taxon>Trichostrongylus</taxon>
    </lineage>
</organism>
<dbReference type="Proteomes" id="UP001331761">
    <property type="component" value="Unassembled WGS sequence"/>
</dbReference>
<keyword evidence="1" id="KW-1133">Transmembrane helix</keyword>
<accession>A0AAN8F1F0</accession>
<feature type="transmembrane region" description="Helical" evidence="1">
    <location>
        <begin position="112"/>
        <end position="130"/>
    </location>
</feature>
<evidence type="ECO:0000313" key="3">
    <source>
        <dbReference type="Proteomes" id="UP001331761"/>
    </source>
</evidence>
<reference evidence="2 3" key="1">
    <citation type="submission" date="2019-10" db="EMBL/GenBank/DDBJ databases">
        <title>Assembly and Annotation for the nematode Trichostrongylus colubriformis.</title>
        <authorList>
            <person name="Martin J."/>
        </authorList>
    </citation>
    <scope>NUCLEOTIDE SEQUENCE [LARGE SCALE GENOMIC DNA]</scope>
    <source>
        <strain evidence="2">G859</strain>
        <tissue evidence="2">Whole worm</tissue>
    </source>
</reference>
<gene>
    <name evidence="2" type="ORF">GCK32_014889</name>
</gene>
<comment type="caution">
    <text evidence="2">The sequence shown here is derived from an EMBL/GenBank/DDBJ whole genome shotgun (WGS) entry which is preliminary data.</text>
</comment>
<proteinExistence type="predicted"/>
<name>A0AAN8F1F0_TRICO</name>
<dbReference type="EMBL" id="WIXE01017769">
    <property type="protein sequence ID" value="KAK5971445.1"/>
    <property type="molecule type" value="Genomic_DNA"/>
</dbReference>